<dbReference type="EMBL" id="KV700124">
    <property type="protein sequence ID" value="OCF34706.1"/>
    <property type="molecule type" value="Genomic_DNA"/>
</dbReference>
<feature type="region of interest" description="Disordered" evidence="1">
    <location>
        <begin position="1"/>
        <end position="109"/>
    </location>
</feature>
<protein>
    <submittedName>
        <fullName evidence="2">Uncharacterized protein</fullName>
    </submittedName>
</protein>
<feature type="region of interest" description="Disordered" evidence="1">
    <location>
        <begin position="129"/>
        <end position="286"/>
    </location>
</feature>
<feature type="compositionally biased region" description="Low complexity" evidence="1">
    <location>
        <begin position="66"/>
        <end position="90"/>
    </location>
</feature>
<evidence type="ECO:0000256" key="1">
    <source>
        <dbReference type="SAM" id="MobiDB-lite"/>
    </source>
</evidence>
<proteinExistence type="predicted"/>
<evidence type="ECO:0000313" key="2">
    <source>
        <dbReference type="EMBL" id="OCF34706.1"/>
    </source>
</evidence>
<feature type="compositionally biased region" description="Low complexity" evidence="1">
    <location>
        <begin position="174"/>
        <end position="186"/>
    </location>
</feature>
<evidence type="ECO:0000313" key="3">
    <source>
        <dbReference type="Proteomes" id="UP000092666"/>
    </source>
</evidence>
<feature type="compositionally biased region" description="Polar residues" evidence="1">
    <location>
        <begin position="38"/>
        <end position="59"/>
    </location>
</feature>
<feature type="compositionally biased region" description="Basic and acidic residues" evidence="1">
    <location>
        <begin position="155"/>
        <end position="173"/>
    </location>
</feature>
<keyword evidence="3" id="KW-1185">Reference proteome</keyword>
<dbReference type="OrthoDB" id="5876637at2759"/>
<feature type="compositionally biased region" description="Basic and acidic residues" evidence="1">
    <location>
        <begin position="136"/>
        <end position="145"/>
    </location>
</feature>
<feature type="compositionally biased region" description="Acidic residues" evidence="1">
    <location>
        <begin position="199"/>
        <end position="215"/>
    </location>
</feature>
<reference evidence="3" key="2">
    <citation type="submission" date="2013-12" db="EMBL/GenBank/DDBJ databases">
        <title>Evolution of pathogenesis and genome organization in the Tremellales.</title>
        <authorList>
            <person name="Cuomo C."/>
            <person name="Litvintseva A."/>
            <person name="Heitman J."/>
            <person name="Chen Y."/>
            <person name="Sun S."/>
            <person name="Springer D."/>
            <person name="Dromer F."/>
            <person name="Young S."/>
            <person name="Zeng Q."/>
            <person name="Chapman S."/>
            <person name="Gujja S."/>
            <person name="Saif S."/>
            <person name="Birren B."/>
        </authorList>
    </citation>
    <scope>NUCLEOTIDE SEQUENCE [LARGE SCALE GENOMIC DNA]</scope>
    <source>
        <strain evidence="3">BCC8398</strain>
    </source>
</reference>
<sequence>MPHKRAKRSVREAETAKKGKNLAPSAASTKAEYDDTPKSASRILNSWKVQSAFRSSGRINSEDVGGSRPSGSSKNGSTSASASASSFSASENNPKGKTKIPSILPNESLGEYNRRVEQLLRPGVNKAIQEAASTKAAEEAAARKEKKDRKKRTRIEKLVKDGKMPKEALDKLIAEQAAEKNAAAADAKGKGKRKRTGADDDEDGDDGDEGSEDEGLGGAEQKQNRRPAKEFASMPGPRRLNDIVQAPPQLPHLRKSGTQSSASGRSKEAYAAVGNSGRNPLNAGQRRILEEERERVVKLYREMKEKKEVEREKEKVGSKSASRERVRKL</sequence>
<dbReference type="Proteomes" id="UP000092666">
    <property type="component" value="Unassembled WGS sequence"/>
</dbReference>
<dbReference type="AlphaFoldDB" id="A0A1B9GUJ4"/>
<feature type="region of interest" description="Disordered" evidence="1">
    <location>
        <begin position="305"/>
        <end position="329"/>
    </location>
</feature>
<organism evidence="2 3">
    <name type="scientific">Kwoniella heveanensis BCC8398</name>
    <dbReference type="NCBI Taxonomy" id="1296120"/>
    <lineage>
        <taxon>Eukaryota</taxon>
        <taxon>Fungi</taxon>
        <taxon>Dikarya</taxon>
        <taxon>Basidiomycota</taxon>
        <taxon>Agaricomycotina</taxon>
        <taxon>Tremellomycetes</taxon>
        <taxon>Tremellales</taxon>
        <taxon>Cryptococcaceae</taxon>
        <taxon>Kwoniella</taxon>
    </lineage>
</organism>
<dbReference type="STRING" id="1296120.A0A1B9GUJ4"/>
<accession>A0A1B9GUJ4</accession>
<reference evidence="2 3" key="1">
    <citation type="submission" date="2013-07" db="EMBL/GenBank/DDBJ databases">
        <title>The Genome Sequence of Cryptococcus heveanensis BCC8398.</title>
        <authorList>
            <consortium name="The Broad Institute Genome Sequencing Platform"/>
            <person name="Cuomo C."/>
            <person name="Litvintseva A."/>
            <person name="Chen Y."/>
            <person name="Heitman J."/>
            <person name="Sun S."/>
            <person name="Springer D."/>
            <person name="Dromer F."/>
            <person name="Young S.K."/>
            <person name="Zeng Q."/>
            <person name="Gargeya S."/>
            <person name="Fitzgerald M."/>
            <person name="Abouelleil A."/>
            <person name="Alvarado L."/>
            <person name="Berlin A.M."/>
            <person name="Chapman S.B."/>
            <person name="Dewar J."/>
            <person name="Goldberg J."/>
            <person name="Griggs A."/>
            <person name="Gujja S."/>
            <person name="Hansen M."/>
            <person name="Howarth C."/>
            <person name="Imamovic A."/>
            <person name="Larimer J."/>
            <person name="McCowan C."/>
            <person name="Murphy C."/>
            <person name="Pearson M."/>
            <person name="Priest M."/>
            <person name="Roberts A."/>
            <person name="Saif S."/>
            <person name="Shea T."/>
            <person name="Sykes S."/>
            <person name="Wortman J."/>
            <person name="Nusbaum C."/>
            <person name="Birren B."/>
        </authorList>
    </citation>
    <scope>NUCLEOTIDE SEQUENCE [LARGE SCALE GENOMIC DNA]</scope>
    <source>
        <strain evidence="2 3">BCC8398</strain>
    </source>
</reference>
<name>A0A1B9GUJ4_9TREE</name>
<gene>
    <name evidence="2" type="ORF">I316_03749</name>
</gene>